<comment type="subcellular location">
    <subcellularLocation>
        <location evidence="2 18">Mitochondrion inner membrane</location>
        <topology evidence="2 18">Multi-pass membrane protein</topology>
    </subcellularLocation>
</comment>
<evidence type="ECO:0000256" key="9">
    <source>
        <dbReference type="ARBA" id="ARBA00022792"/>
    </source>
</evidence>
<gene>
    <name evidence="20" type="primary">ND2</name>
</gene>
<keyword evidence="11 18" id="KW-0249">Electron transport</keyword>
<evidence type="ECO:0000256" key="1">
    <source>
        <dbReference type="ARBA" id="ARBA00003257"/>
    </source>
</evidence>
<evidence type="ECO:0000256" key="10">
    <source>
        <dbReference type="ARBA" id="ARBA00022967"/>
    </source>
</evidence>
<evidence type="ECO:0000256" key="5">
    <source>
        <dbReference type="ARBA" id="ARBA00021008"/>
    </source>
</evidence>
<dbReference type="PRINTS" id="PR01436">
    <property type="entry name" value="NADHDHGNASE2"/>
</dbReference>
<evidence type="ECO:0000256" key="12">
    <source>
        <dbReference type="ARBA" id="ARBA00022989"/>
    </source>
</evidence>
<feature type="transmembrane region" description="Helical" evidence="18">
    <location>
        <begin position="303"/>
        <end position="321"/>
    </location>
</feature>
<evidence type="ECO:0000259" key="19">
    <source>
        <dbReference type="Pfam" id="PF00361"/>
    </source>
</evidence>
<dbReference type="InterPro" id="IPR003917">
    <property type="entry name" value="NADH_UbQ_OxRdtase_chain2"/>
</dbReference>
<dbReference type="Pfam" id="PF00361">
    <property type="entry name" value="Proton_antipo_M"/>
    <property type="match status" value="1"/>
</dbReference>
<comment type="function">
    <text evidence="18">Core subunit of the mitochondrial membrane respiratory chain NADH dehydrogenase (Complex I) which catalyzes electron transfer from NADH through the respiratory chain, using ubiquinone as an electron acceptor. Essential for the catalytic activity and assembly of complex I.</text>
</comment>
<feature type="transmembrane region" description="Helical" evidence="18">
    <location>
        <begin position="7"/>
        <end position="32"/>
    </location>
</feature>
<evidence type="ECO:0000256" key="16">
    <source>
        <dbReference type="ARBA" id="ARBA00023136"/>
    </source>
</evidence>
<dbReference type="InterPro" id="IPR001750">
    <property type="entry name" value="ND/Mrp_TM"/>
</dbReference>
<evidence type="ECO:0000313" key="20">
    <source>
        <dbReference type="EMBL" id="AUW38607.1"/>
    </source>
</evidence>
<keyword evidence="10 18" id="KW-1278">Translocase</keyword>
<feature type="transmembrane region" description="Helical" evidence="18">
    <location>
        <begin position="258"/>
        <end position="279"/>
    </location>
</feature>
<dbReference type="GO" id="GO:0005743">
    <property type="term" value="C:mitochondrial inner membrane"/>
    <property type="evidence" value="ECO:0007669"/>
    <property type="project" value="UniProtKB-SubCell"/>
</dbReference>
<comment type="similarity">
    <text evidence="3 18">Belongs to the complex I subunit 2 family.</text>
</comment>
<evidence type="ECO:0000256" key="2">
    <source>
        <dbReference type="ARBA" id="ARBA00004448"/>
    </source>
</evidence>
<evidence type="ECO:0000256" key="13">
    <source>
        <dbReference type="ARBA" id="ARBA00023027"/>
    </source>
</evidence>
<keyword evidence="16 18" id="KW-0472">Membrane</keyword>
<feature type="transmembrane region" description="Helical" evidence="18">
    <location>
        <begin position="187"/>
        <end position="206"/>
    </location>
</feature>
<evidence type="ECO:0000256" key="8">
    <source>
        <dbReference type="ARBA" id="ARBA00022692"/>
    </source>
</evidence>
<comment type="function">
    <text evidence="1">Core subunit of the mitochondrial membrane respiratory chain NADH dehydrogenase (Complex I) that is believed to belong to the minimal assembly required for catalysis. Complex I functions in the transfer of electrons from NADH to the respiratory chain. The immediate electron acceptor for the enzyme is believed to be ubiquinone.</text>
</comment>
<keyword evidence="13 18" id="KW-0520">NAD</keyword>
<keyword evidence="8 18" id="KW-0812">Transmembrane</keyword>
<feature type="domain" description="NADH:quinone oxidoreductase/Mrp antiporter transmembrane" evidence="19">
    <location>
        <begin position="22"/>
        <end position="273"/>
    </location>
</feature>
<dbReference type="GO" id="GO:0006120">
    <property type="term" value="P:mitochondrial electron transport, NADH to ubiquinone"/>
    <property type="evidence" value="ECO:0007669"/>
    <property type="project" value="InterPro"/>
</dbReference>
<evidence type="ECO:0000256" key="3">
    <source>
        <dbReference type="ARBA" id="ARBA00007012"/>
    </source>
</evidence>
<proteinExistence type="inferred from homology"/>
<dbReference type="InterPro" id="IPR050175">
    <property type="entry name" value="Complex_I_Subunit_2"/>
</dbReference>
<evidence type="ECO:0000256" key="6">
    <source>
        <dbReference type="ARBA" id="ARBA00022448"/>
    </source>
</evidence>
<keyword evidence="6" id="KW-0813">Transport</keyword>
<evidence type="ECO:0000256" key="14">
    <source>
        <dbReference type="ARBA" id="ARBA00023075"/>
    </source>
</evidence>
<keyword evidence="9 18" id="KW-0999">Mitochondrion inner membrane</keyword>
<feature type="transmembrane region" description="Helical" evidence="18">
    <location>
        <begin position="226"/>
        <end position="246"/>
    </location>
</feature>
<keyword evidence="14 18" id="KW-0830">Ubiquinone</keyword>
<geneLocation type="mitochondrion" evidence="20"/>
<keyword evidence="12 18" id="KW-1133">Transmembrane helix</keyword>
<reference evidence="20" key="1">
    <citation type="journal article" date="2018" name="Cladistics">
        <title>Phylogeny and the colourful history of jewel bugs (Insecta: Hemiptera: Scutelleridae).</title>
        <authorList>
            <person name="Wu Y."/>
            <person name="Redei D."/>
            <person name="Eger J."/>
            <person name="Wang Y."/>
            <person name="Wu H."/>
            <person name="Carapezza A."/>
            <person name="Kment P."/>
            <person name="Cai B."/>
            <person name="Sun X."/>
            <person name="Guo P."/>
            <person name="Luo J."/>
            <person name="Xie Q."/>
        </authorList>
    </citation>
    <scope>NUCLEOTIDE SEQUENCE</scope>
</reference>
<keyword evidence="7 18" id="KW-0679">Respiratory chain</keyword>
<name>A0A2K9YV31_9HEMI</name>
<dbReference type="PANTHER" id="PTHR46552">
    <property type="entry name" value="NADH-UBIQUINONE OXIDOREDUCTASE CHAIN 2"/>
    <property type="match status" value="1"/>
</dbReference>
<evidence type="ECO:0000256" key="18">
    <source>
        <dbReference type="RuleBase" id="RU003403"/>
    </source>
</evidence>
<comment type="catalytic activity">
    <reaction evidence="17 18">
        <text>a ubiquinone + NADH + 5 H(+)(in) = a ubiquinol + NAD(+) + 4 H(+)(out)</text>
        <dbReference type="Rhea" id="RHEA:29091"/>
        <dbReference type="Rhea" id="RHEA-COMP:9565"/>
        <dbReference type="Rhea" id="RHEA-COMP:9566"/>
        <dbReference type="ChEBI" id="CHEBI:15378"/>
        <dbReference type="ChEBI" id="CHEBI:16389"/>
        <dbReference type="ChEBI" id="CHEBI:17976"/>
        <dbReference type="ChEBI" id="CHEBI:57540"/>
        <dbReference type="ChEBI" id="CHEBI:57945"/>
        <dbReference type="EC" id="7.1.1.2"/>
    </reaction>
</comment>
<dbReference type="EC" id="7.1.1.2" evidence="4 18"/>
<keyword evidence="15 18" id="KW-0496">Mitochondrion</keyword>
<dbReference type="AlphaFoldDB" id="A0A2K9YV31"/>
<evidence type="ECO:0000256" key="7">
    <source>
        <dbReference type="ARBA" id="ARBA00022660"/>
    </source>
</evidence>
<accession>A0A2K9YV31</accession>
<protein>
    <recommendedName>
        <fullName evidence="5 18">NADH-ubiquinone oxidoreductase chain 2</fullName>
        <ecNumber evidence="4 18">7.1.1.2</ecNumber>
    </recommendedName>
</protein>
<dbReference type="EMBL" id="MF078051">
    <property type="protein sequence ID" value="AUW38607.1"/>
    <property type="molecule type" value="Genomic_DNA"/>
</dbReference>
<evidence type="ECO:0000256" key="11">
    <source>
        <dbReference type="ARBA" id="ARBA00022982"/>
    </source>
</evidence>
<organism evidence="20">
    <name type="scientific">Tectocoris diophthalmus</name>
    <name type="common">cotton harlequin bug</name>
    <dbReference type="NCBI Taxonomy" id="159956"/>
    <lineage>
        <taxon>Eukaryota</taxon>
        <taxon>Metazoa</taxon>
        <taxon>Ecdysozoa</taxon>
        <taxon>Arthropoda</taxon>
        <taxon>Hexapoda</taxon>
        <taxon>Insecta</taxon>
        <taxon>Pterygota</taxon>
        <taxon>Neoptera</taxon>
        <taxon>Paraneoptera</taxon>
        <taxon>Hemiptera</taxon>
        <taxon>Heteroptera</taxon>
        <taxon>Panheteroptera</taxon>
        <taxon>Pentatomomorpha</taxon>
        <taxon>Pentatomoidea</taxon>
        <taxon>Scutelleridae</taxon>
        <taxon>Tectocorinae</taxon>
        <taxon>Tectocoris</taxon>
    </lineage>
</organism>
<feature type="transmembrane region" description="Helical" evidence="18">
    <location>
        <begin position="140"/>
        <end position="157"/>
    </location>
</feature>
<dbReference type="GO" id="GO:0008137">
    <property type="term" value="F:NADH dehydrogenase (ubiquinone) activity"/>
    <property type="evidence" value="ECO:0007669"/>
    <property type="project" value="UniProtKB-EC"/>
</dbReference>
<evidence type="ECO:0000256" key="17">
    <source>
        <dbReference type="ARBA" id="ARBA00049551"/>
    </source>
</evidence>
<feature type="transmembrane region" description="Helical" evidence="18">
    <location>
        <begin position="54"/>
        <end position="74"/>
    </location>
</feature>
<sequence length="324" mass="37727">MYKSKSMFMIVMMTGTILNLSSTSWISMWMGLEINMMAFIPLINEKNKNSSQSMMIYLLTQSISSTILMFSIVLFQVSMIKDFHNLMLMSLLIKLGAAPFHMWLPEIMTKMSWTSNIILMTWQKVAPMNMINSMSYNNKIMYISIMMSVIVGTLGGLNQLSIRKIMSYSSINHMGWMLSLSKMKNNWLTYLMIYSMMISLMLYMFHKYNMIHINQINSMNLSLSEKLNYSMMMMSIGGMPPLLGFLPKWIAIQTLINSKLFLMMITMTVFSIFSLFYYMRTMTMMMVSSASSNKWMYTKPSSYLINFMMTMNMSMPLIIIINMT</sequence>
<dbReference type="PANTHER" id="PTHR46552:SF1">
    <property type="entry name" value="NADH-UBIQUINONE OXIDOREDUCTASE CHAIN 2"/>
    <property type="match status" value="1"/>
</dbReference>
<evidence type="ECO:0000256" key="15">
    <source>
        <dbReference type="ARBA" id="ARBA00023128"/>
    </source>
</evidence>
<evidence type="ECO:0000256" key="4">
    <source>
        <dbReference type="ARBA" id="ARBA00012944"/>
    </source>
</evidence>